<evidence type="ECO:0000256" key="2">
    <source>
        <dbReference type="ARBA" id="ARBA00004370"/>
    </source>
</evidence>
<dbReference type="CDD" id="cd06225">
    <property type="entry name" value="HAMP"/>
    <property type="match status" value="1"/>
</dbReference>
<dbReference type="SUPFAM" id="SSF47384">
    <property type="entry name" value="Homodimeric domain of signal transducing histidine kinase"/>
    <property type="match status" value="1"/>
</dbReference>
<organism evidence="13 14">
    <name type="scientific">Marinobacter gudaonensis</name>
    <dbReference type="NCBI Taxonomy" id="375760"/>
    <lineage>
        <taxon>Bacteria</taxon>
        <taxon>Pseudomonadati</taxon>
        <taxon>Pseudomonadota</taxon>
        <taxon>Gammaproteobacteria</taxon>
        <taxon>Pseudomonadales</taxon>
        <taxon>Marinobacteraceae</taxon>
        <taxon>Marinobacter</taxon>
    </lineage>
</organism>
<feature type="transmembrane region" description="Helical" evidence="10">
    <location>
        <begin position="376"/>
        <end position="397"/>
    </location>
</feature>
<dbReference type="InterPro" id="IPR050428">
    <property type="entry name" value="TCS_sensor_his_kinase"/>
</dbReference>
<dbReference type="InterPro" id="IPR003661">
    <property type="entry name" value="HisK_dim/P_dom"/>
</dbReference>
<evidence type="ECO:0000256" key="6">
    <source>
        <dbReference type="ARBA" id="ARBA00022692"/>
    </source>
</evidence>
<keyword evidence="8 10" id="KW-1133">Transmembrane helix</keyword>
<keyword evidence="5" id="KW-0808">Transferase</keyword>
<accession>A0A1I6GZV9</accession>
<evidence type="ECO:0000256" key="7">
    <source>
        <dbReference type="ARBA" id="ARBA00022777"/>
    </source>
</evidence>
<dbReference type="SMART" id="SM00388">
    <property type="entry name" value="HisKA"/>
    <property type="match status" value="1"/>
</dbReference>
<evidence type="ECO:0000313" key="13">
    <source>
        <dbReference type="EMBL" id="SFR47729.1"/>
    </source>
</evidence>
<dbReference type="EMBL" id="FOYV01000001">
    <property type="protein sequence ID" value="SFR47729.1"/>
    <property type="molecule type" value="Genomic_DNA"/>
</dbReference>
<dbReference type="PROSITE" id="PS50109">
    <property type="entry name" value="HIS_KIN"/>
    <property type="match status" value="1"/>
</dbReference>
<proteinExistence type="predicted"/>
<feature type="domain" description="Histidine kinase" evidence="11">
    <location>
        <begin position="459"/>
        <end position="674"/>
    </location>
</feature>
<evidence type="ECO:0000313" key="14">
    <source>
        <dbReference type="Proteomes" id="UP000199290"/>
    </source>
</evidence>
<dbReference type="PROSITE" id="PS50885">
    <property type="entry name" value="HAMP"/>
    <property type="match status" value="1"/>
</dbReference>
<evidence type="ECO:0000256" key="10">
    <source>
        <dbReference type="SAM" id="Phobius"/>
    </source>
</evidence>
<evidence type="ECO:0000259" key="12">
    <source>
        <dbReference type="PROSITE" id="PS50885"/>
    </source>
</evidence>
<dbReference type="Pfam" id="PF02518">
    <property type="entry name" value="HATPase_c"/>
    <property type="match status" value="1"/>
</dbReference>
<keyword evidence="10" id="KW-0472">Membrane</keyword>
<dbReference type="Gene3D" id="3.30.565.10">
    <property type="entry name" value="Histidine kinase-like ATPase, C-terminal domain"/>
    <property type="match status" value="1"/>
</dbReference>
<evidence type="ECO:0000256" key="4">
    <source>
        <dbReference type="ARBA" id="ARBA00022553"/>
    </source>
</evidence>
<sequence length="675" mass="74508">MNLKRQLFVASLLMLLIPWAGLQFVLELDDALRQQARQQLQEQAVRLADVAGDALVGLDPVAPGQPAIYVKSLTGTLNLDGYGDDWPGYEEDGGRAEWQSQATPGADKPTLQWQAATDERHLYLLIRVNQRQPVFFNPGLPDQPYDRLTLWLQPASGSLGPDAGQAWRLQTPAPGQFYGLSATSGAPDYRVSGVWQGAGSGWQVELKLPVPPDRSRLGFRAQWGENPDEAVATATDPLPVLVRRQPMIERRLAPRLGSGQQVRLIEPAGWVIATQQGDTREIRPEFDTLTPLEVIEQISLNALRALIRFYQPEPAAMPTGIDRLAPESLPDQGLVRHDDGSVWLLTTRTVFGNRTLILEQSIDELLTLSGSTLGSVIARSTLIIVALTLVLLGYASWLSWRITRLERAVGASIDEDGRITGTVPPSRANDELGQLQRQFSLMVDRLQGYNRYLESFSRRLSHELKTPVAVVRSSLENLQHCQSDQERRQYLDRAASATDRLSQILNGMSEAARLEQSLDHADKEPFDLAGVVAEATDAYQALDSYHRIQFVGPDQPCPMLGSPELMVQLLDKLVDNARDFTPEDGLIEVAVGREAGSLQLSVFNEGSRLPEARETDIFSPFVSLRDGQQQGHLGQGLLIVSLIADYHGGRVEARNRAQSGIDGVCFRVTIPTIHS</sequence>
<protein>
    <recommendedName>
        <fullName evidence="3">histidine kinase</fullName>
        <ecNumber evidence="3">2.7.13.3</ecNumber>
    </recommendedName>
</protein>
<dbReference type="Gene3D" id="2.60.40.1190">
    <property type="match status" value="1"/>
</dbReference>
<evidence type="ECO:0000256" key="3">
    <source>
        <dbReference type="ARBA" id="ARBA00012438"/>
    </source>
</evidence>
<comment type="catalytic activity">
    <reaction evidence="1">
        <text>ATP + protein L-histidine = ADP + protein N-phospho-L-histidine.</text>
        <dbReference type="EC" id="2.7.13.3"/>
    </reaction>
</comment>
<dbReference type="EC" id="2.7.13.3" evidence="3"/>
<dbReference type="Gene3D" id="1.10.287.130">
    <property type="match status" value="1"/>
</dbReference>
<dbReference type="STRING" id="375760.SAMN04488073_1874"/>
<dbReference type="SUPFAM" id="SSF49344">
    <property type="entry name" value="CBD9-like"/>
    <property type="match status" value="1"/>
</dbReference>
<dbReference type="Gene3D" id="6.10.340.10">
    <property type="match status" value="1"/>
</dbReference>
<dbReference type="InterPro" id="IPR003660">
    <property type="entry name" value="HAMP_dom"/>
</dbReference>
<dbReference type="InterPro" id="IPR005467">
    <property type="entry name" value="His_kinase_dom"/>
</dbReference>
<dbReference type="CDD" id="cd00082">
    <property type="entry name" value="HisKA"/>
    <property type="match status" value="1"/>
</dbReference>
<dbReference type="OrthoDB" id="6735159at2"/>
<keyword evidence="7 13" id="KW-0418">Kinase</keyword>
<keyword evidence="14" id="KW-1185">Reference proteome</keyword>
<evidence type="ECO:0000256" key="8">
    <source>
        <dbReference type="ARBA" id="ARBA00022989"/>
    </source>
</evidence>
<evidence type="ECO:0000259" key="11">
    <source>
        <dbReference type="PROSITE" id="PS50109"/>
    </source>
</evidence>
<evidence type="ECO:0000256" key="5">
    <source>
        <dbReference type="ARBA" id="ARBA00022679"/>
    </source>
</evidence>
<keyword evidence="6 10" id="KW-0812">Transmembrane</keyword>
<dbReference type="AlphaFoldDB" id="A0A1I6GZV9"/>
<dbReference type="SUPFAM" id="SSF55874">
    <property type="entry name" value="ATPase domain of HSP90 chaperone/DNA topoisomerase II/histidine kinase"/>
    <property type="match status" value="1"/>
</dbReference>
<dbReference type="CDD" id="cd09622">
    <property type="entry name" value="CBM9_like_HisKa"/>
    <property type="match status" value="1"/>
</dbReference>
<dbReference type="InterPro" id="IPR003594">
    <property type="entry name" value="HATPase_dom"/>
</dbReference>
<dbReference type="GO" id="GO:0000155">
    <property type="term" value="F:phosphorelay sensor kinase activity"/>
    <property type="evidence" value="ECO:0007669"/>
    <property type="project" value="InterPro"/>
</dbReference>
<evidence type="ECO:0000256" key="9">
    <source>
        <dbReference type="ARBA" id="ARBA00023012"/>
    </source>
</evidence>
<dbReference type="RefSeq" id="WP_091988698.1">
    <property type="nucleotide sequence ID" value="NZ_FOYV01000001.1"/>
</dbReference>
<keyword evidence="9" id="KW-0902">Two-component regulatory system</keyword>
<dbReference type="PANTHER" id="PTHR45436:SF5">
    <property type="entry name" value="SENSOR HISTIDINE KINASE TRCS"/>
    <property type="match status" value="1"/>
</dbReference>
<gene>
    <name evidence="13" type="ORF">SAMN04488073_1874</name>
</gene>
<name>A0A1I6GZV9_9GAMM</name>
<dbReference type="PANTHER" id="PTHR45436">
    <property type="entry name" value="SENSOR HISTIDINE KINASE YKOH"/>
    <property type="match status" value="1"/>
</dbReference>
<dbReference type="Proteomes" id="UP000199290">
    <property type="component" value="Unassembled WGS sequence"/>
</dbReference>
<keyword evidence="4" id="KW-0597">Phosphoprotein</keyword>
<evidence type="ECO:0000256" key="1">
    <source>
        <dbReference type="ARBA" id="ARBA00000085"/>
    </source>
</evidence>
<dbReference type="SMART" id="SM00387">
    <property type="entry name" value="HATPase_c"/>
    <property type="match status" value="1"/>
</dbReference>
<dbReference type="InterPro" id="IPR036890">
    <property type="entry name" value="HATPase_C_sf"/>
</dbReference>
<reference evidence="14" key="1">
    <citation type="submission" date="2016-10" db="EMBL/GenBank/DDBJ databases">
        <authorList>
            <person name="Varghese N."/>
            <person name="Submissions S."/>
        </authorList>
    </citation>
    <scope>NUCLEOTIDE SEQUENCE [LARGE SCALE GENOMIC DNA]</scope>
    <source>
        <strain evidence="14">CGMCC 1.6294</strain>
    </source>
</reference>
<dbReference type="InterPro" id="IPR036097">
    <property type="entry name" value="HisK_dim/P_sf"/>
</dbReference>
<comment type="subcellular location">
    <subcellularLocation>
        <location evidence="2">Membrane</location>
    </subcellularLocation>
</comment>
<dbReference type="GO" id="GO:0016020">
    <property type="term" value="C:membrane"/>
    <property type="evidence" value="ECO:0007669"/>
    <property type="project" value="UniProtKB-SubCell"/>
</dbReference>
<dbReference type="Pfam" id="PF00512">
    <property type="entry name" value="HisKA"/>
    <property type="match status" value="1"/>
</dbReference>
<feature type="domain" description="HAMP" evidence="12">
    <location>
        <begin position="396"/>
        <end position="451"/>
    </location>
</feature>